<evidence type="ECO:0000313" key="2">
    <source>
        <dbReference type="WBParaSite" id="nRc.2.0.1.t20501-RA"/>
    </source>
</evidence>
<proteinExistence type="predicted"/>
<dbReference type="AlphaFoldDB" id="A0A915J212"/>
<sequence length="123" mass="12924">MVSLLPHNPSLFTFSTSALDGTAQPQATLISATTAIANSHAPPSLNQNPLIAPIICPNAPAVSQIPLPSTTTQISNDQTVTRTDSSDSFINIDPPQARATTRASTNNYRSSLAIANANEVHNF</sequence>
<protein>
    <submittedName>
        <fullName evidence="2">Uncharacterized protein</fullName>
    </submittedName>
</protein>
<accession>A0A915J212</accession>
<reference evidence="2" key="1">
    <citation type="submission" date="2022-11" db="UniProtKB">
        <authorList>
            <consortium name="WormBaseParasite"/>
        </authorList>
    </citation>
    <scope>IDENTIFICATION</scope>
</reference>
<dbReference type="Proteomes" id="UP000887565">
    <property type="component" value="Unplaced"/>
</dbReference>
<keyword evidence="1" id="KW-1185">Reference proteome</keyword>
<name>A0A915J212_ROMCU</name>
<evidence type="ECO:0000313" key="1">
    <source>
        <dbReference type="Proteomes" id="UP000887565"/>
    </source>
</evidence>
<organism evidence="1 2">
    <name type="scientific">Romanomermis culicivorax</name>
    <name type="common">Nematode worm</name>
    <dbReference type="NCBI Taxonomy" id="13658"/>
    <lineage>
        <taxon>Eukaryota</taxon>
        <taxon>Metazoa</taxon>
        <taxon>Ecdysozoa</taxon>
        <taxon>Nematoda</taxon>
        <taxon>Enoplea</taxon>
        <taxon>Dorylaimia</taxon>
        <taxon>Mermithida</taxon>
        <taxon>Mermithoidea</taxon>
        <taxon>Mermithidae</taxon>
        <taxon>Romanomermis</taxon>
    </lineage>
</organism>
<dbReference type="WBParaSite" id="nRc.2.0.1.t20501-RA">
    <property type="protein sequence ID" value="nRc.2.0.1.t20501-RA"/>
    <property type="gene ID" value="nRc.2.0.1.g20501"/>
</dbReference>